<comment type="caution">
    <text evidence="1">The sequence shown here is derived from an EMBL/GenBank/DDBJ whole genome shotgun (WGS) entry which is preliminary data.</text>
</comment>
<evidence type="ECO:0000313" key="1">
    <source>
        <dbReference type="EMBL" id="KAK7089761.1"/>
    </source>
</evidence>
<proteinExistence type="predicted"/>
<protein>
    <submittedName>
        <fullName evidence="1">Uncharacterized protein</fullName>
    </submittedName>
</protein>
<reference evidence="1 2" key="1">
    <citation type="submission" date="2024-02" db="EMBL/GenBank/DDBJ databases">
        <title>Chromosome-scale genome assembly of the rough periwinkle Littorina saxatilis.</title>
        <authorList>
            <person name="De Jode A."/>
            <person name="Faria R."/>
            <person name="Formenti G."/>
            <person name="Sims Y."/>
            <person name="Smith T.P."/>
            <person name="Tracey A."/>
            <person name="Wood J.M.D."/>
            <person name="Zagrodzka Z.B."/>
            <person name="Johannesson K."/>
            <person name="Butlin R.K."/>
            <person name="Leder E.H."/>
        </authorList>
    </citation>
    <scope>NUCLEOTIDE SEQUENCE [LARGE SCALE GENOMIC DNA]</scope>
    <source>
        <strain evidence="1">Snail1</strain>
        <tissue evidence="1">Muscle</tissue>
    </source>
</reference>
<dbReference type="Proteomes" id="UP001374579">
    <property type="component" value="Unassembled WGS sequence"/>
</dbReference>
<organism evidence="1 2">
    <name type="scientific">Littorina saxatilis</name>
    <dbReference type="NCBI Taxonomy" id="31220"/>
    <lineage>
        <taxon>Eukaryota</taxon>
        <taxon>Metazoa</taxon>
        <taxon>Spiralia</taxon>
        <taxon>Lophotrochozoa</taxon>
        <taxon>Mollusca</taxon>
        <taxon>Gastropoda</taxon>
        <taxon>Caenogastropoda</taxon>
        <taxon>Littorinimorpha</taxon>
        <taxon>Littorinoidea</taxon>
        <taxon>Littorinidae</taxon>
        <taxon>Littorina</taxon>
    </lineage>
</organism>
<evidence type="ECO:0000313" key="2">
    <source>
        <dbReference type="Proteomes" id="UP001374579"/>
    </source>
</evidence>
<dbReference type="AlphaFoldDB" id="A0AAN9FZB7"/>
<name>A0AAN9FZB7_9CAEN</name>
<keyword evidence="2" id="KW-1185">Reference proteome</keyword>
<dbReference type="EMBL" id="JBAMIC010000611">
    <property type="protein sequence ID" value="KAK7089761.1"/>
    <property type="molecule type" value="Genomic_DNA"/>
</dbReference>
<accession>A0AAN9FZB7</accession>
<gene>
    <name evidence="1" type="ORF">V1264_024884</name>
</gene>
<sequence length="114" mass="12562">MPPQVPQADPEGEAATCYLTYVDANYTGKYRKTQFCPLQAKQSNSIGHALPKPIRGVTSANRVTSFCACAANGVALFCQQRAEFYTIRQAALQTVHSSTQFHFISYLLNAQQIT</sequence>